<dbReference type="Proteomes" id="UP001057452">
    <property type="component" value="Chromosome 6"/>
</dbReference>
<accession>A0ACB9XE81</accession>
<gene>
    <name evidence="1" type="ORF">KUCAC02_020790</name>
</gene>
<reference evidence="1" key="1">
    <citation type="submission" date="2022-05" db="EMBL/GenBank/DDBJ databases">
        <title>Chromosome-level genome of Chaenocephalus aceratus.</title>
        <authorList>
            <person name="Park H."/>
        </authorList>
    </citation>
    <scope>NUCLEOTIDE SEQUENCE</scope>
    <source>
        <strain evidence="1">KU_202001</strain>
    </source>
</reference>
<evidence type="ECO:0000313" key="1">
    <source>
        <dbReference type="EMBL" id="KAI4825092.1"/>
    </source>
</evidence>
<feature type="non-terminal residue" evidence="1">
    <location>
        <position position="55"/>
    </location>
</feature>
<comment type="caution">
    <text evidence="1">The sequence shown here is derived from an EMBL/GenBank/DDBJ whole genome shotgun (WGS) entry which is preliminary data.</text>
</comment>
<feature type="non-terminal residue" evidence="1">
    <location>
        <position position="1"/>
    </location>
</feature>
<evidence type="ECO:0000313" key="2">
    <source>
        <dbReference type="Proteomes" id="UP001057452"/>
    </source>
</evidence>
<keyword evidence="2" id="KW-1185">Reference proteome</keyword>
<organism evidence="1 2">
    <name type="scientific">Chaenocephalus aceratus</name>
    <name type="common">Blackfin icefish</name>
    <name type="synonym">Chaenichthys aceratus</name>
    <dbReference type="NCBI Taxonomy" id="36190"/>
    <lineage>
        <taxon>Eukaryota</taxon>
        <taxon>Metazoa</taxon>
        <taxon>Chordata</taxon>
        <taxon>Craniata</taxon>
        <taxon>Vertebrata</taxon>
        <taxon>Euteleostomi</taxon>
        <taxon>Actinopterygii</taxon>
        <taxon>Neopterygii</taxon>
        <taxon>Teleostei</taxon>
        <taxon>Neoteleostei</taxon>
        <taxon>Acanthomorphata</taxon>
        <taxon>Eupercaria</taxon>
        <taxon>Perciformes</taxon>
        <taxon>Notothenioidei</taxon>
        <taxon>Channichthyidae</taxon>
        <taxon>Chaenocephalus</taxon>
    </lineage>
</organism>
<name>A0ACB9XE81_CHAAC</name>
<sequence>AAREIKGMDLIKREPTPGGSVPNSLSHCKPLPYPTGSRTPHRGTDLPRIPVVWPC</sequence>
<proteinExistence type="predicted"/>
<dbReference type="EMBL" id="CM043790">
    <property type="protein sequence ID" value="KAI4825092.1"/>
    <property type="molecule type" value="Genomic_DNA"/>
</dbReference>
<protein>
    <submittedName>
        <fullName evidence="1">Uncharacterized protein</fullName>
    </submittedName>
</protein>